<comment type="caution">
    <text evidence="2">The sequence shown here is derived from an EMBL/GenBank/DDBJ whole genome shotgun (WGS) entry which is preliminary data.</text>
</comment>
<accession>A0A917FM35</accession>
<dbReference type="EMBL" id="BMEO01000002">
    <property type="protein sequence ID" value="GGF88804.1"/>
    <property type="molecule type" value="Genomic_DNA"/>
</dbReference>
<evidence type="ECO:0000313" key="2">
    <source>
        <dbReference type="EMBL" id="GGF88804.1"/>
    </source>
</evidence>
<proteinExistence type="predicted"/>
<name>A0A917FM35_9GAMM</name>
<evidence type="ECO:0000256" key="1">
    <source>
        <dbReference type="SAM" id="Phobius"/>
    </source>
</evidence>
<keyword evidence="1" id="KW-1133">Transmembrane helix</keyword>
<feature type="transmembrane region" description="Helical" evidence="1">
    <location>
        <begin position="60"/>
        <end position="92"/>
    </location>
</feature>
<protein>
    <submittedName>
        <fullName evidence="2">Membrane protein</fullName>
    </submittedName>
</protein>
<gene>
    <name evidence="2" type="ORF">GCM10011365_07470</name>
</gene>
<keyword evidence="1" id="KW-0812">Transmembrane</keyword>
<reference evidence="2" key="2">
    <citation type="submission" date="2020-09" db="EMBL/GenBank/DDBJ databases">
        <authorList>
            <person name="Sun Q."/>
            <person name="Zhou Y."/>
        </authorList>
    </citation>
    <scope>NUCLEOTIDE SEQUENCE</scope>
    <source>
        <strain evidence="2">CGMCC 1.12181</strain>
    </source>
</reference>
<keyword evidence="1" id="KW-0472">Membrane</keyword>
<sequence>MNTEPTPQGDVSTVRLIYILYLVSFIAGITAIIGVVMAYVNKDDAAEWLQSHYQFIIHTFWKALVMSLISMVLMMVFIGFILIVLVMLWIIVRCVKGLKYVDQRQAHPDPTGWGF</sequence>
<keyword evidence="3" id="KW-1185">Reference proteome</keyword>
<feature type="transmembrane region" description="Helical" evidence="1">
    <location>
        <begin position="16"/>
        <end position="40"/>
    </location>
</feature>
<dbReference type="RefSeq" id="WP_188364333.1">
    <property type="nucleotide sequence ID" value="NZ_BAABJF010000032.1"/>
</dbReference>
<dbReference type="AlphaFoldDB" id="A0A917FM35"/>
<reference evidence="2" key="1">
    <citation type="journal article" date="2014" name="Int. J. Syst. Evol. Microbiol.">
        <title>Complete genome sequence of Corynebacterium casei LMG S-19264T (=DSM 44701T), isolated from a smear-ripened cheese.</title>
        <authorList>
            <consortium name="US DOE Joint Genome Institute (JGI-PGF)"/>
            <person name="Walter F."/>
            <person name="Albersmeier A."/>
            <person name="Kalinowski J."/>
            <person name="Ruckert C."/>
        </authorList>
    </citation>
    <scope>NUCLEOTIDE SEQUENCE</scope>
    <source>
        <strain evidence="2">CGMCC 1.12181</strain>
    </source>
</reference>
<organism evidence="2 3">
    <name type="scientific">Marinicella pacifica</name>
    <dbReference type="NCBI Taxonomy" id="1171543"/>
    <lineage>
        <taxon>Bacteria</taxon>
        <taxon>Pseudomonadati</taxon>
        <taxon>Pseudomonadota</taxon>
        <taxon>Gammaproteobacteria</taxon>
        <taxon>Lysobacterales</taxon>
        <taxon>Marinicellaceae</taxon>
        <taxon>Marinicella</taxon>
    </lineage>
</organism>
<evidence type="ECO:0000313" key="3">
    <source>
        <dbReference type="Proteomes" id="UP000605253"/>
    </source>
</evidence>
<dbReference type="Proteomes" id="UP000605253">
    <property type="component" value="Unassembled WGS sequence"/>
</dbReference>